<reference evidence="2" key="1">
    <citation type="submission" date="2016-05" db="EMBL/GenBank/DDBJ databases">
        <title>Comparative genomics of biotechnologically important yeasts.</title>
        <authorList>
            <consortium name="DOE Joint Genome Institute"/>
            <person name="Riley R."/>
            <person name="Haridas S."/>
            <person name="Wolfe K.H."/>
            <person name="Lopes M.R."/>
            <person name="Hittinger C.T."/>
            <person name="Goker M."/>
            <person name="Salamov A."/>
            <person name="Wisecaver J."/>
            <person name="Long T.M."/>
            <person name="Aerts A.L."/>
            <person name="Barry K."/>
            <person name="Choi C."/>
            <person name="Clum A."/>
            <person name="Coughlan A.Y."/>
            <person name="Deshpande S."/>
            <person name="Douglass A.P."/>
            <person name="Hanson S.J."/>
            <person name="Klenk H.-P."/>
            <person name="Labutti K."/>
            <person name="Lapidus A."/>
            <person name="Lindquist E."/>
            <person name="Lipzen A."/>
            <person name="Meier-Kolthoff J.P."/>
            <person name="Ohm R.A."/>
            <person name="Otillar R.P."/>
            <person name="Pangilinan J."/>
            <person name="Peng Y."/>
            <person name="Rokas A."/>
            <person name="Rosa C.A."/>
            <person name="Scheuner C."/>
            <person name="Sibirny A.A."/>
            <person name="Slot J.C."/>
            <person name="Stielow J.B."/>
            <person name="Sun H."/>
            <person name="Kurtzman C.P."/>
            <person name="Blackwell M."/>
            <person name="Grigoriev I.V."/>
            <person name="Jeffries T.W."/>
        </authorList>
    </citation>
    <scope>NUCLEOTIDE SEQUENCE [LARGE SCALE GENOMIC DNA]</scope>
    <source>
        <strain evidence="2">DSM 1968</strain>
    </source>
</reference>
<dbReference type="GeneID" id="30965435"/>
<dbReference type="STRING" id="1344418.A0A1D2VIH0"/>
<name>A0A1D2VIH0_9ASCO</name>
<dbReference type="InParanoid" id="A0A1D2VIH0"/>
<dbReference type="Proteomes" id="UP000095038">
    <property type="component" value="Unassembled WGS sequence"/>
</dbReference>
<evidence type="ECO:0000313" key="2">
    <source>
        <dbReference type="Proteomes" id="UP000095038"/>
    </source>
</evidence>
<dbReference type="AlphaFoldDB" id="A0A1D2VIH0"/>
<dbReference type="EMBL" id="KV454480">
    <property type="protein sequence ID" value="ODV61277.1"/>
    <property type="molecule type" value="Genomic_DNA"/>
</dbReference>
<sequence length="587" mass="68688">MGSYSQKIIIRRNPELPRLDKKAINSKYNYKIISGSSNSFLIDLPENDQELLLNLDKFEKEIRSTKPLIDELIISDSLLISNDLKISNQLNETLINLISLIIDFNSNNITNLQIHNKSLRSIANKNFIFNSKKLLNLNTAIIDDLNDLEKLPLSIKNLTINLDQDYLNENFQLSKNSKEFFYSLDSLTINDSYYYSSLNFYNQIKQSFLRDNIKLNLTTLKFNYLHDFHSINNNSILDVFSLNDLINLEDLKNLELIINCTIPDCQCLDVIFQKQFKNLNKNLKSLSLFQIFPYYDDSEIILKNHNDYENWDLIICSFIPNYLNLENLLIFHDSPIDGSLKNSFEGNYIRRRKIYENALINLKNLRTLLLPSFLSQLSCYELLTNDLIWNGCECDTCLVFHPIIDNYLMSHQFYNSFDYDFNDVVSTCFFAFLSDSMQKRVPFLKENTVTPNINVLDINNFNQFFQISDNFLKNVPAILSNWNFHGYLNLTCTDYSNLDDTEFFSQLNGSKVKEEHLYSNGSNCGFNKAFFNPLMTIIIHFFKEYVDWFVTNLPNMKQIMLNGIYYKVEKSTDNNSIRIAKSIYDAM</sequence>
<dbReference type="FunCoup" id="A0A1D2VIH0">
    <property type="interactions" value="115"/>
</dbReference>
<dbReference type="OrthoDB" id="3976101at2759"/>
<protein>
    <submittedName>
        <fullName evidence="1">Uncharacterized protein</fullName>
    </submittedName>
</protein>
<organism evidence="1 2">
    <name type="scientific">Ascoidea rubescens DSM 1968</name>
    <dbReference type="NCBI Taxonomy" id="1344418"/>
    <lineage>
        <taxon>Eukaryota</taxon>
        <taxon>Fungi</taxon>
        <taxon>Dikarya</taxon>
        <taxon>Ascomycota</taxon>
        <taxon>Saccharomycotina</taxon>
        <taxon>Saccharomycetes</taxon>
        <taxon>Ascoideaceae</taxon>
        <taxon>Ascoidea</taxon>
    </lineage>
</organism>
<proteinExistence type="predicted"/>
<dbReference type="RefSeq" id="XP_020047584.1">
    <property type="nucleotide sequence ID" value="XM_020191799.1"/>
</dbReference>
<gene>
    <name evidence="1" type="ORF">ASCRUDRAFT_70471</name>
</gene>
<keyword evidence="2" id="KW-1185">Reference proteome</keyword>
<accession>A0A1D2VIH0</accession>
<evidence type="ECO:0000313" key="1">
    <source>
        <dbReference type="EMBL" id="ODV61277.1"/>
    </source>
</evidence>